<protein>
    <submittedName>
        <fullName evidence="2">Uncharacterized protein</fullName>
    </submittedName>
</protein>
<dbReference type="EMBL" id="GL765899">
    <property type="protein sequence ID" value="EFZ15849.1"/>
    <property type="molecule type" value="Genomic_DNA"/>
</dbReference>
<evidence type="ECO:0000313" key="2">
    <source>
        <dbReference type="EMBL" id="EFZ15849.1"/>
    </source>
</evidence>
<dbReference type="AlphaFoldDB" id="E9IUA3"/>
<proteinExistence type="predicted"/>
<name>E9IUA3_SOLIN</name>
<accession>E9IUA3</accession>
<sequence>MLEGNEGKSAKKRRDVGMGKKRKAFFEDRGIKLKKIKKEKREEIFDFYKGEERNRKKQREERRERIQRSKENKWYQRVKREKIPEYLRKGWAENKWKRVAKYRLGEGMRKRNYWTSEENRKCRMCGMEEESWEHVWEECGSWKAERSWEEIVERVLVHNGEEEEWLRKLE</sequence>
<dbReference type="HOGENOM" id="CLU_1572608_0_0_1"/>
<evidence type="ECO:0000256" key="1">
    <source>
        <dbReference type="SAM" id="MobiDB-lite"/>
    </source>
</evidence>
<organism>
    <name type="scientific">Solenopsis invicta</name>
    <name type="common">Red imported fire ant</name>
    <name type="synonym">Solenopsis wagneri</name>
    <dbReference type="NCBI Taxonomy" id="13686"/>
    <lineage>
        <taxon>Eukaryota</taxon>
        <taxon>Metazoa</taxon>
        <taxon>Ecdysozoa</taxon>
        <taxon>Arthropoda</taxon>
        <taxon>Hexapoda</taxon>
        <taxon>Insecta</taxon>
        <taxon>Pterygota</taxon>
        <taxon>Neoptera</taxon>
        <taxon>Endopterygota</taxon>
        <taxon>Hymenoptera</taxon>
        <taxon>Apocrita</taxon>
        <taxon>Aculeata</taxon>
        <taxon>Formicoidea</taxon>
        <taxon>Formicidae</taxon>
        <taxon>Myrmicinae</taxon>
        <taxon>Solenopsis</taxon>
    </lineage>
</organism>
<feature type="compositionally biased region" description="Basic residues" evidence="1">
    <location>
        <begin position="10"/>
        <end position="21"/>
    </location>
</feature>
<feature type="non-terminal residue" evidence="2">
    <location>
        <position position="170"/>
    </location>
</feature>
<reference evidence="2" key="1">
    <citation type="journal article" date="2011" name="Proc. Natl. Acad. Sci. U.S.A.">
        <title>The genome of the fire ant Solenopsis invicta.</title>
        <authorList>
            <person name="Wurm Y."/>
            <person name="Wang J."/>
            <person name="Riba-Grognuz O."/>
            <person name="Corona M."/>
            <person name="Nygaard S."/>
            <person name="Hunt B.G."/>
            <person name="Ingram K.K."/>
            <person name="Falquet L."/>
            <person name="Nipitwattanaphon M."/>
            <person name="Gotzek D."/>
            <person name="Dijkstra M.B."/>
            <person name="Oettler J."/>
            <person name="Comtesse F."/>
            <person name="Shih C.J."/>
            <person name="Wu W.J."/>
            <person name="Yang C.C."/>
            <person name="Thomas J."/>
            <person name="Beaudoing E."/>
            <person name="Pradervand S."/>
            <person name="Flegel V."/>
            <person name="Cook E.D."/>
            <person name="Fabbretti R."/>
            <person name="Stockinger H."/>
            <person name="Long L."/>
            <person name="Farmerie W.G."/>
            <person name="Oakey J."/>
            <person name="Boomsma J.J."/>
            <person name="Pamilo P."/>
            <person name="Yi S.V."/>
            <person name="Heinze J."/>
            <person name="Goodisman M.A."/>
            <person name="Farinelli L."/>
            <person name="Harshman K."/>
            <person name="Hulo N."/>
            <person name="Cerutti L."/>
            <person name="Xenarios I."/>
            <person name="Shoemaker D."/>
            <person name="Keller L."/>
        </authorList>
    </citation>
    <scope>NUCLEOTIDE SEQUENCE [LARGE SCALE GENOMIC DNA]</scope>
</reference>
<gene>
    <name evidence="2" type="ORF">SINV_09034</name>
</gene>
<feature type="region of interest" description="Disordered" evidence="1">
    <location>
        <begin position="1"/>
        <end position="21"/>
    </location>
</feature>